<evidence type="ECO:0000313" key="2">
    <source>
        <dbReference type="Proteomes" id="UP000037193"/>
    </source>
</evidence>
<name>A0A0L7B629_BIFBR</name>
<evidence type="ECO:0000313" key="1">
    <source>
        <dbReference type="EMBL" id="KOA42960.1"/>
    </source>
</evidence>
<gene>
    <name evidence="1" type="ORF">BBM1128_01990</name>
</gene>
<dbReference type="PATRIC" id="fig|1365965.3.peg.400"/>
<accession>A0A0L7B629</accession>
<comment type="caution">
    <text evidence="1">The sequence shown here is derived from an EMBL/GenBank/DDBJ whole genome shotgun (WGS) entry which is preliminary data.</text>
</comment>
<proteinExistence type="predicted"/>
<dbReference type="Proteomes" id="UP000037193">
    <property type="component" value="Unassembled WGS sequence"/>
</dbReference>
<dbReference type="RefSeq" id="WP_052789120.1">
    <property type="nucleotide sequence ID" value="NZ_AVQD01000003.1"/>
</dbReference>
<sequence length="77" mass="9233">MITAIYRFERFDPATNTELWRRIPRWKLRLMWLQAWLKRDKSARISYGAWLYANASGGGQWLAADMLDWNQEVIDGR</sequence>
<dbReference type="EMBL" id="AVQD01000003">
    <property type="protein sequence ID" value="KOA42960.1"/>
    <property type="molecule type" value="Genomic_DNA"/>
</dbReference>
<dbReference type="AlphaFoldDB" id="A0A0L7B629"/>
<protein>
    <submittedName>
        <fullName evidence="1">Uncharacterized protein</fullName>
    </submittedName>
</protein>
<organism evidence="1 2">
    <name type="scientific">Bifidobacterium breve MCC 1128</name>
    <dbReference type="NCBI Taxonomy" id="1365965"/>
    <lineage>
        <taxon>Bacteria</taxon>
        <taxon>Bacillati</taxon>
        <taxon>Actinomycetota</taxon>
        <taxon>Actinomycetes</taxon>
        <taxon>Bifidobacteriales</taxon>
        <taxon>Bifidobacteriaceae</taxon>
        <taxon>Bifidobacterium</taxon>
    </lineage>
</organism>
<reference evidence="1 2" key="1">
    <citation type="journal article" date="2015" name="Int J Genomics">
        <title>Comparative Genomics Revealed Genetic Diversity and Species/Strain-Level Differences in Carbohydrate Metabolism of Three Probiotic Bifidobacterial Species.</title>
        <authorList>
            <person name="Odamaki T."/>
            <person name="Horigome A."/>
            <person name="Sugahara H."/>
            <person name="Hashikura N."/>
            <person name="Minami J."/>
            <person name="Xiao J.Z."/>
            <person name="Abe F."/>
        </authorList>
    </citation>
    <scope>NUCLEOTIDE SEQUENCE [LARGE SCALE GENOMIC DNA]</scope>
    <source>
        <strain evidence="1 2">MCC 1128</strain>
    </source>
</reference>